<dbReference type="EMBL" id="DXCC01000010">
    <property type="protein sequence ID" value="HIZ15011.1"/>
    <property type="molecule type" value="Genomic_DNA"/>
</dbReference>
<proteinExistence type="predicted"/>
<accession>A0A9D2DDH8</accession>
<reference evidence="2" key="1">
    <citation type="journal article" date="2021" name="PeerJ">
        <title>Extensive microbial diversity within the chicken gut microbiome revealed by metagenomics and culture.</title>
        <authorList>
            <person name="Gilroy R."/>
            <person name="Ravi A."/>
            <person name="Getino M."/>
            <person name="Pursley I."/>
            <person name="Horton D.L."/>
            <person name="Alikhan N.F."/>
            <person name="Baker D."/>
            <person name="Gharbi K."/>
            <person name="Hall N."/>
            <person name="Watson M."/>
            <person name="Adriaenssens E.M."/>
            <person name="Foster-Nyarko E."/>
            <person name="Jarju S."/>
            <person name="Secka A."/>
            <person name="Antonio M."/>
            <person name="Oren A."/>
            <person name="Chaudhuri R.R."/>
            <person name="La Ragione R."/>
            <person name="Hildebrand F."/>
            <person name="Pallen M.J."/>
        </authorList>
    </citation>
    <scope>NUCLEOTIDE SEQUENCE</scope>
    <source>
        <strain evidence="2">ChiHjej11B10-19426</strain>
    </source>
</reference>
<feature type="transmembrane region" description="Helical" evidence="1">
    <location>
        <begin position="54"/>
        <end position="76"/>
    </location>
</feature>
<evidence type="ECO:0000313" key="2">
    <source>
        <dbReference type="EMBL" id="HIZ15011.1"/>
    </source>
</evidence>
<evidence type="ECO:0000313" key="3">
    <source>
        <dbReference type="Proteomes" id="UP000824014"/>
    </source>
</evidence>
<comment type="caution">
    <text evidence="2">The sequence shown here is derived from an EMBL/GenBank/DDBJ whole genome shotgun (WGS) entry which is preliminary data.</text>
</comment>
<name>A0A9D2DDH8_9BACT</name>
<dbReference type="AlphaFoldDB" id="A0A9D2DDH8"/>
<feature type="transmembrane region" description="Helical" evidence="1">
    <location>
        <begin position="12"/>
        <end position="34"/>
    </location>
</feature>
<feature type="transmembrane region" description="Helical" evidence="1">
    <location>
        <begin position="88"/>
        <end position="104"/>
    </location>
</feature>
<dbReference type="Proteomes" id="UP000824014">
    <property type="component" value="Unassembled WGS sequence"/>
</dbReference>
<evidence type="ECO:0000256" key="1">
    <source>
        <dbReference type="SAM" id="Phobius"/>
    </source>
</evidence>
<feature type="transmembrane region" description="Helical" evidence="1">
    <location>
        <begin position="131"/>
        <end position="150"/>
    </location>
</feature>
<keyword evidence="1" id="KW-0472">Membrane</keyword>
<reference evidence="2" key="2">
    <citation type="submission" date="2021-04" db="EMBL/GenBank/DDBJ databases">
        <authorList>
            <person name="Gilroy R."/>
        </authorList>
    </citation>
    <scope>NUCLEOTIDE SEQUENCE</scope>
    <source>
        <strain evidence="2">ChiHjej11B10-19426</strain>
    </source>
</reference>
<sequence>MNNKAFKYVKYLSYLLLLLGVGVFAYFVIASVMFPEPSTEFPVGTVGSAMGVDVMLIYAYIIFAIALVLAIVFPLINIISNPKGAMRTLVGLVVMIVIFGISYLCSSDTPVPNPAANGYFDNPVTLRLTDVGLYAGYAMFALTLLVILWGEIRSAFKRG</sequence>
<gene>
    <name evidence="2" type="ORF">H9816_03760</name>
</gene>
<organism evidence="2 3">
    <name type="scientific">Candidatus Tidjanibacter faecipullorum</name>
    <dbReference type="NCBI Taxonomy" id="2838766"/>
    <lineage>
        <taxon>Bacteria</taxon>
        <taxon>Pseudomonadati</taxon>
        <taxon>Bacteroidota</taxon>
        <taxon>Bacteroidia</taxon>
        <taxon>Bacteroidales</taxon>
        <taxon>Rikenellaceae</taxon>
        <taxon>Tidjanibacter</taxon>
    </lineage>
</organism>
<protein>
    <submittedName>
        <fullName evidence="2">Uncharacterized protein</fullName>
    </submittedName>
</protein>
<keyword evidence="1" id="KW-0812">Transmembrane</keyword>
<keyword evidence="1" id="KW-1133">Transmembrane helix</keyword>